<evidence type="ECO:0000313" key="2">
    <source>
        <dbReference type="EMBL" id="OAF60757.1"/>
    </source>
</evidence>
<name>A0A177AFA0_9PEZI</name>
<feature type="region of interest" description="Disordered" evidence="1">
    <location>
        <begin position="150"/>
        <end position="212"/>
    </location>
</feature>
<dbReference type="AlphaFoldDB" id="A0A177AFA0"/>
<organism evidence="2">
    <name type="scientific">Pseudogymnoascus destructans</name>
    <dbReference type="NCBI Taxonomy" id="655981"/>
    <lineage>
        <taxon>Eukaryota</taxon>
        <taxon>Fungi</taxon>
        <taxon>Dikarya</taxon>
        <taxon>Ascomycota</taxon>
        <taxon>Pezizomycotina</taxon>
        <taxon>Leotiomycetes</taxon>
        <taxon>Thelebolales</taxon>
        <taxon>Thelebolaceae</taxon>
        <taxon>Pseudogymnoascus</taxon>
    </lineage>
</organism>
<dbReference type="EMBL" id="KV441391">
    <property type="protein sequence ID" value="OAF60757.1"/>
    <property type="molecule type" value="Genomic_DNA"/>
</dbReference>
<feature type="region of interest" description="Disordered" evidence="1">
    <location>
        <begin position="230"/>
        <end position="260"/>
    </location>
</feature>
<feature type="compositionally biased region" description="Basic and acidic residues" evidence="1">
    <location>
        <begin position="238"/>
        <end position="251"/>
    </location>
</feature>
<dbReference type="Proteomes" id="UP000077154">
    <property type="component" value="Unassembled WGS sequence"/>
</dbReference>
<sequence>MNGRTKTENHIELHRGSSAIMMLRSISPKNGVGLEAVPVNTPSISEFDHAIWTVQLCRAEQGALKQASTSRVIMKAQIFDHSSHQHQHLRASRRQPVEAWIHTVTPHAIRQSTLPPTSHVSIALLVSQASTNLVLTPVLRCMPRRLLLPRASRQQRSPTRMSCESRRYRSPSVRDANSGGSEGARVPSRSRSRERLVFYSEGEEEPSDLTANDRIDKRRVAFGPNQVRTISRESLASEGRREREREREREFGVAGMRYGH</sequence>
<reference evidence="2" key="1">
    <citation type="submission" date="2016-03" db="EMBL/GenBank/DDBJ databases">
        <title>Updated assembly of Pseudogymnoascus destructans, the fungus causing white-nose syndrome of bats.</title>
        <authorList>
            <person name="Palmer J.M."/>
            <person name="Drees K.P."/>
            <person name="Foster J.T."/>
            <person name="Lindner D.L."/>
        </authorList>
    </citation>
    <scope>NUCLEOTIDE SEQUENCE [LARGE SCALE GENOMIC DNA]</scope>
    <source>
        <strain evidence="2">20631-21</strain>
    </source>
</reference>
<dbReference type="RefSeq" id="XP_024326038.1">
    <property type="nucleotide sequence ID" value="XM_024467152.1"/>
</dbReference>
<proteinExistence type="predicted"/>
<dbReference type="GeneID" id="36286582"/>
<dbReference type="VEuPathDB" id="FungiDB:GMDG_05838"/>
<accession>A0A177AFA0</accession>
<protein>
    <submittedName>
        <fullName evidence="2">Uncharacterized protein</fullName>
    </submittedName>
</protein>
<gene>
    <name evidence="2" type="ORF">VC83_03506</name>
</gene>
<feature type="compositionally biased region" description="Polar residues" evidence="1">
    <location>
        <begin position="152"/>
        <end position="162"/>
    </location>
</feature>
<evidence type="ECO:0000256" key="1">
    <source>
        <dbReference type="SAM" id="MobiDB-lite"/>
    </source>
</evidence>